<dbReference type="EMBL" id="CP001034">
    <property type="protein sequence ID" value="ACB84022.1"/>
    <property type="molecule type" value="Genomic_DNA"/>
</dbReference>
<dbReference type="InterPro" id="IPR013108">
    <property type="entry name" value="Amidohydro_3"/>
</dbReference>
<dbReference type="Gene3D" id="2.30.40.10">
    <property type="entry name" value="Urease, subunit C, domain 1"/>
    <property type="match status" value="1"/>
</dbReference>
<dbReference type="HOGENOM" id="CLU_009942_3_1_9"/>
<dbReference type="STRING" id="457570.Nther_0426"/>
<sequence length="539" mass="59728">MSEILLKNCRVYTMDESVPYAEQILLKNGKIAQLGTRDDNLASNNSVQEMDLGGQTVLPGLNDSHLHLLSYGMALSTVDLSDVSSFRELIAKVQNYIDNNNIPKHEWVIGQGFDEENLQEKDFPTREILDQISQCHPVIVKRKCTHVSGVNSYALDLAGITAEDNEKIEGGKVYLDQDGKPNGVLAENAQNLLSHILPSYSEKDLEKYIKLAGEAFIDKGLTSVQSDDLKAIPGGEDMIMNAYLSLAEKGELPVKVNLQLQLSSEEEITTFIQKYSPYFQSSVTDYLNFGPLKVLLDGSLGGKTAALRQPYLGDQENFGIVTYTPESLDSLLDCAARHHLQIACHGIGDYAIELFLDSIDKIQAKFGGDYRHRIIHCQLTDLDLINRIARQNISVDAQPDFVGSDYGLLEERLGFARSINTYAWKTMLDKGINVSGSSDCPVEPFDPRLGIKAAVTRQDANNNPCGGWHPWEKVSVFEALKMYTVNSAYATFEEQVKGKLAPGYCADMVVLEEDPYSTPPQELDSLSVNKVFINGKIVK</sequence>
<gene>
    <name evidence="2" type="ordered locus">Nther_0426</name>
</gene>
<reference evidence="2 3" key="2">
    <citation type="journal article" date="2011" name="J. Bacteriol.">
        <title>Complete genome sequence of the anaerobic, halophilic alkalithermophile Natranaerobius thermophilus JW/NM-WN-LF.</title>
        <authorList>
            <person name="Zhao B."/>
            <person name="Mesbah N.M."/>
            <person name="Dalin E."/>
            <person name="Goodwin L."/>
            <person name="Nolan M."/>
            <person name="Pitluck S."/>
            <person name="Chertkov O."/>
            <person name="Brettin T.S."/>
            <person name="Han J."/>
            <person name="Larimer F.W."/>
            <person name="Land M.L."/>
            <person name="Hauser L."/>
            <person name="Kyrpides N."/>
            <person name="Wiegel J."/>
        </authorList>
    </citation>
    <scope>NUCLEOTIDE SEQUENCE [LARGE SCALE GENOMIC DNA]</scope>
    <source>
        <strain evidence="3">ATCC BAA-1301 / DSM 18059 / JW/NM-WN-LF</strain>
    </source>
</reference>
<reference evidence="2 3" key="1">
    <citation type="submission" date="2008-04" db="EMBL/GenBank/DDBJ databases">
        <title>Complete sequence of chromosome of Natranaerobius thermophilus JW/NM-WN-LF.</title>
        <authorList>
            <consortium name="US DOE Joint Genome Institute"/>
            <person name="Copeland A."/>
            <person name="Lucas S."/>
            <person name="Lapidus A."/>
            <person name="Glavina del Rio T."/>
            <person name="Dalin E."/>
            <person name="Tice H."/>
            <person name="Bruce D."/>
            <person name="Goodwin L."/>
            <person name="Pitluck S."/>
            <person name="Chertkov O."/>
            <person name="Brettin T."/>
            <person name="Detter J.C."/>
            <person name="Han C."/>
            <person name="Kuske C.R."/>
            <person name="Schmutz J."/>
            <person name="Larimer F."/>
            <person name="Land M."/>
            <person name="Hauser L."/>
            <person name="Kyrpides N."/>
            <person name="Lykidis A."/>
            <person name="Mesbah N.M."/>
            <person name="Wiegel J."/>
        </authorList>
    </citation>
    <scope>NUCLEOTIDE SEQUENCE [LARGE SCALE GENOMIC DNA]</scope>
    <source>
        <strain evidence="3">ATCC BAA-1301 / DSM 18059 / JW/NM-WN-LF</strain>
    </source>
</reference>
<evidence type="ECO:0000313" key="2">
    <source>
        <dbReference type="EMBL" id="ACB84022.1"/>
    </source>
</evidence>
<dbReference type="OrthoDB" id="9767366at2"/>
<evidence type="ECO:0000313" key="3">
    <source>
        <dbReference type="Proteomes" id="UP000001683"/>
    </source>
</evidence>
<keyword evidence="2" id="KW-0378">Hydrolase</keyword>
<dbReference type="InterPro" id="IPR032466">
    <property type="entry name" value="Metal_Hydrolase"/>
</dbReference>
<dbReference type="Pfam" id="PF07969">
    <property type="entry name" value="Amidohydro_3"/>
    <property type="match status" value="1"/>
</dbReference>
<evidence type="ECO:0000259" key="1">
    <source>
        <dbReference type="Pfam" id="PF07969"/>
    </source>
</evidence>
<dbReference type="InParanoid" id="B2A5S9"/>
<protein>
    <submittedName>
        <fullName evidence="2">Amidohydrolase 3</fullName>
    </submittedName>
</protein>
<dbReference type="InterPro" id="IPR033932">
    <property type="entry name" value="YtcJ-like"/>
</dbReference>
<proteinExistence type="predicted"/>
<name>B2A5S9_NATTJ</name>
<dbReference type="RefSeq" id="WP_012446909.1">
    <property type="nucleotide sequence ID" value="NC_010718.1"/>
</dbReference>
<dbReference type="CDD" id="cd01300">
    <property type="entry name" value="YtcJ_like"/>
    <property type="match status" value="1"/>
</dbReference>
<dbReference type="SUPFAM" id="SSF51338">
    <property type="entry name" value="Composite domain of metallo-dependent hydrolases"/>
    <property type="match status" value="1"/>
</dbReference>
<dbReference type="GO" id="GO:0016810">
    <property type="term" value="F:hydrolase activity, acting on carbon-nitrogen (but not peptide) bonds"/>
    <property type="evidence" value="ECO:0007669"/>
    <property type="project" value="InterPro"/>
</dbReference>
<organism evidence="2 3">
    <name type="scientific">Natranaerobius thermophilus (strain ATCC BAA-1301 / DSM 18059 / JW/NM-WN-LF)</name>
    <dbReference type="NCBI Taxonomy" id="457570"/>
    <lineage>
        <taxon>Bacteria</taxon>
        <taxon>Bacillati</taxon>
        <taxon>Bacillota</taxon>
        <taxon>Clostridia</taxon>
        <taxon>Natranaerobiales</taxon>
        <taxon>Natranaerobiaceae</taxon>
        <taxon>Natranaerobius</taxon>
    </lineage>
</organism>
<dbReference type="KEGG" id="nth:Nther_0426"/>
<accession>B2A5S9</accession>
<dbReference type="PANTHER" id="PTHR22642">
    <property type="entry name" value="IMIDAZOLONEPROPIONASE"/>
    <property type="match status" value="1"/>
</dbReference>
<dbReference type="Gene3D" id="3.10.310.70">
    <property type="match status" value="1"/>
</dbReference>
<dbReference type="InterPro" id="IPR011059">
    <property type="entry name" value="Metal-dep_hydrolase_composite"/>
</dbReference>
<feature type="domain" description="Amidohydrolase 3" evidence="1">
    <location>
        <begin position="48"/>
        <end position="538"/>
    </location>
</feature>
<keyword evidence="3" id="KW-1185">Reference proteome</keyword>
<dbReference type="PANTHER" id="PTHR22642:SF2">
    <property type="entry name" value="PROTEIN LONG AFTER FAR-RED 3"/>
    <property type="match status" value="1"/>
</dbReference>
<dbReference type="Gene3D" id="3.20.20.140">
    <property type="entry name" value="Metal-dependent hydrolases"/>
    <property type="match status" value="1"/>
</dbReference>
<dbReference type="Proteomes" id="UP000001683">
    <property type="component" value="Chromosome"/>
</dbReference>
<dbReference type="SUPFAM" id="SSF51556">
    <property type="entry name" value="Metallo-dependent hydrolases"/>
    <property type="match status" value="1"/>
</dbReference>
<dbReference type="AlphaFoldDB" id="B2A5S9"/>
<dbReference type="FunCoup" id="B2A5S9">
    <property type="interactions" value="206"/>
</dbReference>
<dbReference type="eggNOG" id="COG1574">
    <property type="taxonomic scope" value="Bacteria"/>
</dbReference>